<evidence type="ECO:0000313" key="2">
    <source>
        <dbReference type="Proteomes" id="UP000477010"/>
    </source>
</evidence>
<protein>
    <submittedName>
        <fullName evidence="1">Uncharacterized protein</fullName>
    </submittedName>
</protein>
<accession>A0A6L5TDH7</accession>
<evidence type="ECO:0000313" key="1">
    <source>
        <dbReference type="EMBL" id="MSC79721.1"/>
    </source>
</evidence>
<dbReference type="AlphaFoldDB" id="A0A6L5TDH7"/>
<dbReference type="EMBL" id="WKQE01000002">
    <property type="protein sequence ID" value="MSC79721.1"/>
    <property type="molecule type" value="Genomic_DNA"/>
</dbReference>
<name>A0A6L5TDH7_9FIRM</name>
<gene>
    <name evidence="1" type="ORF">GKD85_02600</name>
</gene>
<reference evidence="1 2" key="1">
    <citation type="journal article" date="2019" name="Nat. Med.">
        <title>A library of human gut bacterial isolates paired with longitudinal multiomics data enables mechanistic microbiome research.</title>
        <authorList>
            <person name="Poyet M."/>
            <person name="Groussin M."/>
            <person name="Gibbons S.M."/>
            <person name="Avila-Pacheco J."/>
            <person name="Jiang X."/>
            <person name="Kearney S.M."/>
            <person name="Perrotta A.R."/>
            <person name="Berdy B."/>
            <person name="Zhao S."/>
            <person name="Lieberman T.D."/>
            <person name="Swanson P.K."/>
            <person name="Smith M."/>
            <person name="Roesemann S."/>
            <person name="Alexander J.E."/>
            <person name="Rich S.A."/>
            <person name="Livny J."/>
            <person name="Vlamakis H."/>
            <person name="Clish C."/>
            <person name="Bullock K."/>
            <person name="Deik A."/>
            <person name="Scott J."/>
            <person name="Pierce K.A."/>
            <person name="Xavier R.J."/>
            <person name="Alm E.J."/>
        </authorList>
    </citation>
    <scope>NUCLEOTIDE SEQUENCE [LARGE SCALE GENOMIC DNA]</scope>
    <source>
        <strain evidence="1 2">BIOML-B9</strain>
    </source>
</reference>
<dbReference type="Proteomes" id="UP000477010">
    <property type="component" value="Unassembled WGS sequence"/>
</dbReference>
<proteinExistence type="predicted"/>
<organism evidence="1 2">
    <name type="scientific">Faecalibacterium prausnitzii</name>
    <dbReference type="NCBI Taxonomy" id="853"/>
    <lineage>
        <taxon>Bacteria</taxon>
        <taxon>Bacillati</taxon>
        <taxon>Bacillota</taxon>
        <taxon>Clostridia</taxon>
        <taxon>Eubacteriales</taxon>
        <taxon>Oscillospiraceae</taxon>
        <taxon>Faecalibacterium</taxon>
    </lineage>
</organism>
<sequence>MGMVSLADKALAEAFESADYVIVVRKRADGKNDLYRATPAQIAKVVGETLQVPGIKANLNALKLTASDDGRGVVTLSLGGKTEWQT</sequence>
<comment type="caution">
    <text evidence="1">The sequence shown here is derived from an EMBL/GenBank/DDBJ whole genome shotgun (WGS) entry which is preliminary data.</text>
</comment>
<dbReference type="RefSeq" id="WP_154252037.1">
    <property type="nucleotide sequence ID" value="NZ_WKPZ01000004.1"/>
</dbReference>